<keyword evidence="3" id="KW-0547">Nucleotide-binding</keyword>
<dbReference type="Gene3D" id="3.40.50.300">
    <property type="entry name" value="P-loop containing nucleotide triphosphate hydrolases"/>
    <property type="match status" value="1"/>
</dbReference>
<dbReference type="InterPro" id="IPR027417">
    <property type="entry name" value="P-loop_NTPase"/>
</dbReference>
<reference evidence="2 5" key="1">
    <citation type="journal article" date="2015" name="Genome Announc.">
        <title>Complete Genome Sequence of the Nitrogen-Fixing and Solvent-Producing Clostridium pasteurianum DSM 525.</title>
        <authorList>
            <person name="Poehlein A."/>
            <person name="Grosse-Honebrink A."/>
            <person name="Zhang Y."/>
            <person name="Minton N.P."/>
            <person name="Daniel R."/>
        </authorList>
    </citation>
    <scope>NUCLEOTIDE SEQUENCE [LARGE SCALE GENOMIC DNA]</scope>
    <source>
        <strain evidence="2">DSM 525</strain>
        <strain evidence="5">DSM 525 / ATCC 6013</strain>
    </source>
</reference>
<name>A0A0H3J226_CLOPA</name>
<evidence type="ECO:0000313" key="5">
    <source>
        <dbReference type="Proteomes" id="UP000030905"/>
    </source>
</evidence>
<dbReference type="KEGG" id="cpae:CPAST_c06870"/>
<proteinExistence type="predicted"/>
<dbReference type="PANTHER" id="PTHR30050">
    <property type="entry name" value="CHROMOSOMAL REPLICATION INITIATOR PROTEIN DNAA"/>
    <property type="match status" value="1"/>
</dbReference>
<evidence type="ECO:0000313" key="2">
    <source>
        <dbReference type="EMBL" id="AJA50775.1"/>
    </source>
</evidence>
<evidence type="ECO:0000313" key="3">
    <source>
        <dbReference type="EMBL" id="KRU13215.1"/>
    </source>
</evidence>
<dbReference type="EMBL" id="CP009268">
    <property type="protein sequence ID" value="AJA50775.1"/>
    <property type="molecule type" value="Genomic_DNA"/>
</dbReference>
<dbReference type="CDD" id="cd00009">
    <property type="entry name" value="AAA"/>
    <property type="match status" value="1"/>
</dbReference>
<feature type="domain" description="AAA+ ATPase" evidence="1">
    <location>
        <begin position="122"/>
        <end position="248"/>
    </location>
</feature>
<dbReference type="PATRIC" id="fig|1262449.3.peg.2885"/>
<keyword evidence="3" id="KW-0067">ATP-binding</keyword>
<dbReference type="Proteomes" id="UP000030905">
    <property type="component" value="Chromosome"/>
</dbReference>
<dbReference type="GO" id="GO:0006260">
    <property type="term" value="P:DNA replication"/>
    <property type="evidence" value="ECO:0007669"/>
    <property type="project" value="TreeGrafter"/>
</dbReference>
<evidence type="ECO:0000259" key="1">
    <source>
        <dbReference type="SMART" id="SM00382"/>
    </source>
</evidence>
<reference evidence="3 4" key="3">
    <citation type="journal article" name="Genome Announc.">
        <title>Improved Draft Genome Sequence of Clostridium pasteurianum Strain ATCC 6013 (DSM 525) Using a Hybrid Next-Generation Sequencing Approach.</title>
        <authorList>
            <person name="Pyne M.E."/>
            <person name="Utturkar S."/>
            <person name="Brown S.D."/>
            <person name="Moo-Young M."/>
            <person name="Chung D.A."/>
            <person name="Chou C.P."/>
        </authorList>
    </citation>
    <scope>NUCLEOTIDE SEQUENCE [LARGE SCALE GENOMIC DNA]</scope>
    <source>
        <strain evidence="3 4">ATCC 6013</strain>
    </source>
</reference>
<accession>A0A0H3J226</accession>
<dbReference type="Proteomes" id="UP000028042">
    <property type="component" value="Unassembled WGS sequence"/>
</dbReference>
<dbReference type="KEGG" id="cpat:CLPA_c06870"/>
<dbReference type="eggNOG" id="COG1484">
    <property type="taxonomic scope" value="Bacteria"/>
</dbReference>
<sequence length="281" mass="32363">MLLTKKVLGKSENVKLDSVYETAAIHKCPICKEPIGTIITTWFGTRLYPRACRCRREALKAQRIRDKNLEKQIRLNQVISNSLMNNKSRKFTLDNWDHSIANENLFKVAKNYIDKFPKMKEDNNGILLHGSAGNGKTYFSACIANALMEKLVPVICVGAIGLTERISQGKRNWGNDSIFTVLNTLENADLLIIDDLGTEEDTKWTRSMIYQIIEKRNSMNLPLIVTTNISLEELQSRYDDRTYSRLLGMCNFLKNNWQDIRRLKGEEKSNRFLEELFQGGY</sequence>
<dbReference type="EMBL" id="JPGY02000001">
    <property type="protein sequence ID" value="KRU13215.1"/>
    <property type="molecule type" value="Genomic_DNA"/>
</dbReference>
<protein>
    <submittedName>
        <fullName evidence="3">IstB domain protein ATP-binding protein</fullName>
    </submittedName>
    <submittedName>
        <fullName evidence="2">Phage DNA replication protein</fullName>
    </submittedName>
</protein>
<dbReference type="SMART" id="SM00382">
    <property type="entry name" value="AAA"/>
    <property type="match status" value="1"/>
</dbReference>
<dbReference type="PANTHER" id="PTHR30050:SF4">
    <property type="entry name" value="ATP-BINDING PROTEIN RV3427C IN INSERTION SEQUENCE-RELATED"/>
    <property type="match status" value="1"/>
</dbReference>
<dbReference type="AlphaFoldDB" id="A0A0H3J226"/>
<dbReference type="SUPFAM" id="SSF52540">
    <property type="entry name" value="P-loop containing nucleoside triphosphate hydrolases"/>
    <property type="match status" value="1"/>
</dbReference>
<dbReference type="NCBIfam" id="NF005992">
    <property type="entry name" value="PRK08116.1"/>
    <property type="match status" value="1"/>
</dbReference>
<reference evidence="3" key="2">
    <citation type="submission" date="2015-10" db="EMBL/GenBank/DDBJ databases">
        <title>Improved Draft Genome Sequence of Clostridium pasteurianum Strain ATCC 6013 (DSM 525) Using a Hybrid Next-Generation Sequencing Approach.</title>
        <authorList>
            <person name="Pyne M.E."/>
            <person name="Utturkar S.M."/>
            <person name="Brown S.D."/>
            <person name="Moo-Young M."/>
            <person name="Chung D.A."/>
            <person name="Chou P.C."/>
        </authorList>
    </citation>
    <scope>NUCLEOTIDE SEQUENCE</scope>
    <source>
        <strain evidence="3">ATCC 6013</strain>
    </source>
</reference>
<keyword evidence="5" id="KW-1185">Reference proteome</keyword>
<organism evidence="2 5">
    <name type="scientific">Clostridium pasteurianum DSM 525 = ATCC 6013</name>
    <dbReference type="NCBI Taxonomy" id="1262449"/>
    <lineage>
        <taxon>Bacteria</taxon>
        <taxon>Bacillati</taxon>
        <taxon>Bacillota</taxon>
        <taxon>Clostridia</taxon>
        <taxon>Eubacteriales</taxon>
        <taxon>Clostridiaceae</taxon>
        <taxon>Clostridium</taxon>
    </lineage>
</organism>
<dbReference type="GO" id="GO:0005524">
    <property type="term" value="F:ATP binding"/>
    <property type="evidence" value="ECO:0007669"/>
    <property type="project" value="UniProtKB-KW"/>
</dbReference>
<dbReference type="InterPro" id="IPR003593">
    <property type="entry name" value="AAA+_ATPase"/>
</dbReference>
<dbReference type="Pfam" id="PF01695">
    <property type="entry name" value="IstB_IS21"/>
    <property type="match status" value="1"/>
</dbReference>
<dbReference type="InterPro" id="IPR002611">
    <property type="entry name" value="IstB_ATP-bd"/>
</dbReference>
<evidence type="ECO:0000313" key="4">
    <source>
        <dbReference type="Proteomes" id="UP000028042"/>
    </source>
</evidence>
<gene>
    <name evidence="2" type="ORF">CLPA_c06870</name>
    <name evidence="3" type="ORF">CP6013_02463</name>
</gene>